<keyword evidence="2" id="KW-1185">Reference proteome</keyword>
<dbReference type="OrthoDB" id="9763101at2"/>
<gene>
    <name evidence="1" type="primary">mbnB</name>
    <name evidence="1" type="ORF">F6R98_10950</name>
</gene>
<dbReference type="SUPFAM" id="SSF51658">
    <property type="entry name" value="Xylose isomerase-like"/>
    <property type="match status" value="1"/>
</dbReference>
<dbReference type="EMBL" id="CP044205">
    <property type="protein sequence ID" value="QFY43072.1"/>
    <property type="molecule type" value="Genomic_DNA"/>
</dbReference>
<proteinExistence type="predicted"/>
<evidence type="ECO:0000313" key="1">
    <source>
        <dbReference type="EMBL" id="QFY43072.1"/>
    </source>
</evidence>
<accession>A0A5Q0BIX2</accession>
<dbReference type="AlphaFoldDB" id="A0A5Q0BIX2"/>
<sequence length="257" mass="29655">MVRQMVGEGEVDYVEFLIDNFLHVPVKEVAEAFDCPVGFHIMHSRFLESDEDHLISFAKRLREFIDAMKPLYVSDHLAHFSNPKGRQLYHLAELDYQRDYERVRQKVEWWQEQLRQPLYLENFPSIMDSGADAPEFFMRLAKETGSETLFDASNAVCAYLNCGLALDSWENVIDSTLHYHVASYRQSLTENPSVIVDSHDGLMSEETLGFLAGYKKRFEKPGATMTYERDQNIEYDSIVSDIRKLRAVFCDTEGAAA</sequence>
<dbReference type="InterPro" id="IPR026431">
    <property type="entry name" value="Methbact_MbnB"/>
</dbReference>
<protein>
    <submittedName>
        <fullName evidence="1">Methanobactin biosynthesis cassette protein MbnB</fullName>
    </submittedName>
</protein>
<reference evidence="1 2" key="1">
    <citation type="submission" date="2019-09" db="EMBL/GenBank/DDBJ databases">
        <title>Ecophysiology of the spiral-shaped methanotroph Methylospira mobilis as revealed by the complete genome sequence.</title>
        <authorList>
            <person name="Oshkin I.Y."/>
            <person name="Dedysh S.N."/>
            <person name="Miroshnikov K."/>
            <person name="Danilova O.V."/>
            <person name="Hakobyan A."/>
            <person name="Liesack W."/>
        </authorList>
    </citation>
    <scope>NUCLEOTIDE SEQUENCE [LARGE SCALE GENOMIC DNA]</scope>
    <source>
        <strain evidence="1 2">Shm1</strain>
    </source>
</reference>
<dbReference type="Proteomes" id="UP000325755">
    <property type="component" value="Chromosome"/>
</dbReference>
<organism evidence="1 2">
    <name type="scientific">Candidatus Methylospira mobilis</name>
    <dbReference type="NCBI Taxonomy" id="1808979"/>
    <lineage>
        <taxon>Bacteria</taxon>
        <taxon>Pseudomonadati</taxon>
        <taxon>Pseudomonadota</taxon>
        <taxon>Gammaproteobacteria</taxon>
        <taxon>Methylococcales</taxon>
        <taxon>Methylococcaceae</taxon>
        <taxon>Candidatus Methylospira</taxon>
    </lineage>
</organism>
<dbReference type="Gene3D" id="3.20.20.150">
    <property type="entry name" value="Divalent-metal-dependent TIM barrel enzymes"/>
    <property type="match status" value="1"/>
</dbReference>
<dbReference type="InterPro" id="IPR007801">
    <property type="entry name" value="MbnB/TglH/ChrH"/>
</dbReference>
<dbReference type="InParanoid" id="A0A5Q0BIX2"/>
<dbReference type="KEGG" id="mmob:F6R98_10950"/>
<dbReference type="Pfam" id="PF05114">
    <property type="entry name" value="MbnB_TglH_ChrH"/>
    <property type="match status" value="1"/>
</dbReference>
<dbReference type="NCBIfam" id="TIGR04159">
    <property type="entry name" value="methbact_MbnB"/>
    <property type="match status" value="1"/>
</dbReference>
<evidence type="ECO:0000313" key="2">
    <source>
        <dbReference type="Proteomes" id="UP000325755"/>
    </source>
</evidence>
<dbReference type="InterPro" id="IPR036237">
    <property type="entry name" value="Xyl_isomerase-like_sf"/>
</dbReference>
<name>A0A5Q0BIX2_9GAMM</name>